<organism evidence="7 8">
    <name type="scientific">Shinella granuli</name>
    <dbReference type="NCBI Taxonomy" id="323621"/>
    <lineage>
        <taxon>Bacteria</taxon>
        <taxon>Pseudomonadati</taxon>
        <taxon>Pseudomonadota</taxon>
        <taxon>Alphaproteobacteria</taxon>
        <taxon>Hyphomicrobiales</taxon>
        <taxon>Rhizobiaceae</taxon>
        <taxon>Shinella</taxon>
    </lineage>
</organism>
<keyword evidence="8" id="KW-1185">Reference proteome</keyword>
<keyword evidence="1 4" id="KW-0349">Heme</keyword>
<protein>
    <submittedName>
        <fullName evidence="7">Cytochrome c553</fullName>
    </submittedName>
</protein>
<dbReference type="Gene3D" id="1.10.760.10">
    <property type="entry name" value="Cytochrome c-like domain"/>
    <property type="match status" value="3"/>
</dbReference>
<reference evidence="7 8" key="1">
    <citation type="submission" date="2019-03" db="EMBL/GenBank/DDBJ databases">
        <title>Genomic Encyclopedia of Type Strains, Phase IV (KMG-IV): sequencing the most valuable type-strain genomes for metagenomic binning, comparative biology and taxonomic classification.</title>
        <authorList>
            <person name="Goeker M."/>
        </authorList>
    </citation>
    <scope>NUCLEOTIDE SEQUENCE [LARGE SCALE GENOMIC DNA]</scope>
    <source>
        <strain evidence="7 8">DSM 18401</strain>
    </source>
</reference>
<evidence type="ECO:0000313" key="8">
    <source>
        <dbReference type="Proteomes" id="UP000295351"/>
    </source>
</evidence>
<accession>A0A4R2C6V6</accession>
<evidence type="ECO:0000256" key="2">
    <source>
        <dbReference type="ARBA" id="ARBA00022723"/>
    </source>
</evidence>
<dbReference type="InterPro" id="IPR009056">
    <property type="entry name" value="Cyt_c-like_dom"/>
</dbReference>
<feature type="domain" description="Cytochrome c" evidence="6">
    <location>
        <begin position="71"/>
        <end position="161"/>
    </location>
</feature>
<feature type="domain" description="Cytochrome c" evidence="6">
    <location>
        <begin position="214"/>
        <end position="297"/>
    </location>
</feature>
<sequence length="415" mass="43726">MTADKSPRKDSAGRPDENFEPYELHGKMPWPLIAIAVGLGIWGAATLFDTREDVAAARDERIAESRVATGAGTEPGSALFVARCSTCHQPDGMGVRGAIPPLAGSAFVAQGPELVSTILLRGIDGPIRVGDHNFNGHMPSFASVLTDVELGELATYVAHRFGKSSETIEAAAVAKLRGELADEGSFKGGTEIASSTALELGSQPPFVEQTAVSLSPDVSAMIFTGRGEQWACASCHGDLGQGKENVPRLAGLPADYIVKQIDDFHSGRRQNESMKIVVASLTDEEKRQLGEYYAGLRVPSNAKPELGGNLARGEALALHGDWSRNVPACFSCHGPSGFGVSPEFPALAAQHASYTASQLAAWVGGQRNNSSLDLMGRISRALSDADRRAVADYLASLPPVPAGEDAKIAKIGERP</sequence>
<feature type="domain" description="Cytochrome c" evidence="6">
    <location>
        <begin position="308"/>
        <end position="398"/>
    </location>
</feature>
<dbReference type="EMBL" id="SLVX01000025">
    <property type="protein sequence ID" value="TCN35941.1"/>
    <property type="molecule type" value="Genomic_DNA"/>
</dbReference>
<proteinExistence type="predicted"/>
<name>A0A4R2C6V6_SHIGR</name>
<dbReference type="GO" id="GO:0009055">
    <property type="term" value="F:electron transfer activity"/>
    <property type="evidence" value="ECO:0007669"/>
    <property type="project" value="InterPro"/>
</dbReference>
<evidence type="ECO:0000256" key="4">
    <source>
        <dbReference type="PROSITE-ProRule" id="PRU00433"/>
    </source>
</evidence>
<dbReference type="InterPro" id="IPR036909">
    <property type="entry name" value="Cyt_c-like_dom_sf"/>
</dbReference>
<keyword evidence="3 4" id="KW-0408">Iron</keyword>
<dbReference type="PROSITE" id="PS51007">
    <property type="entry name" value="CYTC"/>
    <property type="match status" value="3"/>
</dbReference>
<gene>
    <name evidence="7" type="ORF">EV665_12511</name>
</gene>
<evidence type="ECO:0000256" key="1">
    <source>
        <dbReference type="ARBA" id="ARBA00022617"/>
    </source>
</evidence>
<dbReference type="Proteomes" id="UP000295351">
    <property type="component" value="Unassembled WGS sequence"/>
</dbReference>
<dbReference type="GO" id="GO:0020037">
    <property type="term" value="F:heme binding"/>
    <property type="evidence" value="ECO:0007669"/>
    <property type="project" value="InterPro"/>
</dbReference>
<evidence type="ECO:0000256" key="3">
    <source>
        <dbReference type="ARBA" id="ARBA00023004"/>
    </source>
</evidence>
<keyword evidence="2 4" id="KW-0479">Metal-binding</keyword>
<dbReference type="PANTHER" id="PTHR33751">
    <property type="entry name" value="CBB3-TYPE CYTOCHROME C OXIDASE SUBUNIT FIXP"/>
    <property type="match status" value="1"/>
</dbReference>
<dbReference type="SUPFAM" id="SSF46626">
    <property type="entry name" value="Cytochrome c"/>
    <property type="match status" value="3"/>
</dbReference>
<dbReference type="Pfam" id="PF00034">
    <property type="entry name" value="Cytochrom_C"/>
    <property type="match status" value="2"/>
</dbReference>
<comment type="caution">
    <text evidence="7">The sequence shown here is derived from an EMBL/GenBank/DDBJ whole genome shotgun (WGS) entry which is preliminary data.</text>
</comment>
<dbReference type="AlphaFoldDB" id="A0A4R2C6V6"/>
<feature type="region of interest" description="Disordered" evidence="5">
    <location>
        <begin position="1"/>
        <end position="21"/>
    </location>
</feature>
<dbReference type="PANTHER" id="PTHR33751:SF11">
    <property type="entry name" value="BLL4483 PROTEIN"/>
    <property type="match status" value="1"/>
</dbReference>
<dbReference type="InterPro" id="IPR050597">
    <property type="entry name" value="Cytochrome_c_Oxidase_Subunit"/>
</dbReference>
<dbReference type="GO" id="GO:0046872">
    <property type="term" value="F:metal ion binding"/>
    <property type="evidence" value="ECO:0007669"/>
    <property type="project" value="UniProtKB-KW"/>
</dbReference>
<evidence type="ECO:0000313" key="7">
    <source>
        <dbReference type="EMBL" id="TCN35941.1"/>
    </source>
</evidence>
<evidence type="ECO:0000259" key="6">
    <source>
        <dbReference type="PROSITE" id="PS51007"/>
    </source>
</evidence>
<dbReference type="RefSeq" id="WP_133036379.1">
    <property type="nucleotide sequence ID" value="NZ_BAABEI010000012.1"/>
</dbReference>
<evidence type="ECO:0000256" key="5">
    <source>
        <dbReference type="SAM" id="MobiDB-lite"/>
    </source>
</evidence>